<proteinExistence type="predicted"/>
<evidence type="ECO:0000259" key="1">
    <source>
        <dbReference type="Pfam" id="PF01261"/>
    </source>
</evidence>
<organism evidence="2 3">
    <name type="scientific">Pantoea rwandensis</name>
    <dbReference type="NCBI Taxonomy" id="1076550"/>
    <lineage>
        <taxon>Bacteria</taxon>
        <taxon>Pseudomonadati</taxon>
        <taxon>Pseudomonadota</taxon>
        <taxon>Gammaproteobacteria</taxon>
        <taxon>Enterobacterales</taxon>
        <taxon>Erwiniaceae</taxon>
        <taxon>Pantoea</taxon>
    </lineage>
</organism>
<gene>
    <name evidence="2" type="ORF">HA51_01390</name>
</gene>
<dbReference type="InterPro" id="IPR036237">
    <property type="entry name" value="Xyl_isomerase-like_sf"/>
</dbReference>
<dbReference type="InterPro" id="IPR013022">
    <property type="entry name" value="Xyl_isomerase-like_TIM-brl"/>
</dbReference>
<feature type="domain" description="Xylose isomerase-like TIM barrel" evidence="1">
    <location>
        <begin position="20"/>
        <end position="305"/>
    </location>
</feature>
<dbReference type="Pfam" id="PF01261">
    <property type="entry name" value="AP_endonuc_2"/>
    <property type="match status" value="1"/>
</dbReference>
<dbReference type="Gene3D" id="3.20.20.150">
    <property type="entry name" value="Divalent-metal-dependent TIM barrel enzymes"/>
    <property type="match status" value="1"/>
</dbReference>
<dbReference type="EMBL" id="MLFR01000001">
    <property type="protein sequence ID" value="ORM71754.1"/>
    <property type="molecule type" value="Genomic_DNA"/>
</dbReference>
<dbReference type="InterPro" id="IPR050312">
    <property type="entry name" value="IolE/XylAMocC-like"/>
</dbReference>
<reference evidence="2 3" key="1">
    <citation type="journal article" date="2017" name="Antonie Van Leeuwenhoek">
        <title>Phylogenomic resolution of the bacterial genus Pantoea and its relationship with Erwinia and Tatumella.</title>
        <authorList>
            <person name="Palmer M."/>
            <person name="Steenkamp E.T."/>
            <person name="Coetzee M.P."/>
            <person name="Chan W.Y."/>
            <person name="van Zyl E."/>
            <person name="De Maayer P."/>
            <person name="Coutinho T.A."/>
            <person name="Blom J."/>
            <person name="Smits T.H."/>
            <person name="Duffy B."/>
            <person name="Venter S.N."/>
        </authorList>
    </citation>
    <scope>NUCLEOTIDE SEQUENCE [LARGE SCALE GENOMIC DNA]</scope>
    <source>
        <strain evidence="2 3">LMG 26275</strain>
    </source>
</reference>
<accession>A0A1X1D535</accession>
<comment type="caution">
    <text evidence="2">The sequence shown here is derived from an EMBL/GenBank/DDBJ whole genome shotgun (WGS) entry which is preliminary data.</text>
</comment>
<evidence type="ECO:0000313" key="2">
    <source>
        <dbReference type="EMBL" id="ORM71754.1"/>
    </source>
</evidence>
<dbReference type="AlphaFoldDB" id="A0A1X1D535"/>
<dbReference type="SUPFAM" id="SSF51658">
    <property type="entry name" value="Xylose isomerase-like"/>
    <property type="match status" value="1"/>
</dbReference>
<evidence type="ECO:0000313" key="3">
    <source>
        <dbReference type="Proteomes" id="UP000193558"/>
    </source>
</evidence>
<dbReference type="RefSeq" id="WP_084931438.1">
    <property type="nucleotide sequence ID" value="NZ_MLFR01000001.1"/>
</dbReference>
<sequence length="319" mass="35422">MKIGLVSDSLAHMSVDDVIKTASQLELDCIEFATGNWSTAPHLDLDKLLTNASARAEFKSKLNDHGLTLSALNANGNPMHPGPTGKVHSDCVYKTLNLASLLEVENVITMSGLPGAPGDSFPNWIVTSWPPETQVILKHQWEVAQEYWAKTAQAARDNGVRICIELHGQQLAYNMPTFLQLREITGDVVGLNFDPSHIMWMGGDPLAFIRQAGSMIYHVHAKDTFIDTVNRATATALDNRPMTLSRDRSWSYVTLGYGQTEPWWNAFCYTLAHFANPELTLSIEHEDMNLSRMEGVIKSVNLLKRTATIEKSDYVLPAI</sequence>
<dbReference type="PANTHER" id="PTHR12110">
    <property type="entry name" value="HYDROXYPYRUVATE ISOMERASE"/>
    <property type="match status" value="1"/>
</dbReference>
<dbReference type="Proteomes" id="UP000193558">
    <property type="component" value="Unassembled WGS sequence"/>
</dbReference>
<dbReference type="OrthoDB" id="7245925at2"/>
<name>A0A1X1D535_9GAMM</name>
<protein>
    <recommendedName>
        <fullName evidence="1">Xylose isomerase-like TIM barrel domain-containing protein</fullName>
    </recommendedName>
</protein>
<dbReference type="PANTHER" id="PTHR12110:SF21">
    <property type="entry name" value="XYLOSE ISOMERASE-LIKE TIM BARREL DOMAIN-CONTAINING PROTEIN"/>
    <property type="match status" value="1"/>
</dbReference>